<dbReference type="Gene3D" id="3.20.20.70">
    <property type="entry name" value="Aldolase class I"/>
    <property type="match status" value="1"/>
</dbReference>
<dbReference type="InterPro" id="IPR017853">
    <property type="entry name" value="GH"/>
</dbReference>
<dbReference type="Proteomes" id="UP001153404">
    <property type="component" value="Unassembled WGS sequence"/>
</dbReference>
<sequence length="785" mass="85436">MNFRWSTSIVMAAVLLVGALAPGAPAARAADNDGPEVSIGQSGDIVTATNGILTIEYDLSTGRGSWSAGATRVMDGFYSDYSVADTVYDTPVRMYSYAAADAAATWSDVGEDGTDPYGTGKTLTLTSTFDNGASMDLRLSLYEGKPFALASMTVRSEDPQTIDVMEPVAADNLDIGEGTDKRIYTAPYNNNTDFGVAPVHDFGFSENGYDRPKDLATTWSPFNGTSYWVAAMFDDGNKHGFIGGAATTFKWKSMQSLGQAAAANGPLTGFSVYNAGGTQSGTTVASDLFFLGYYDDYRDGLEQFGSTYAIGDPKLPWTDGVPMGYNTYYTFYGMPTDASMHAMVDYFAEHLKPLGYTYMNLDCCFKGPSGTGTSADFKDYADYVHGKGMKAGGYEVPFAIWWDLSETVPAAPEYTYGDIALKDEDGVPIKTYLDTYIVDATHPGGQAFIRNMMAYYFVNTGFDYVKLDFLDFGMFEGKHYDPSMNGIQAYRLGMQVARDALLSADRPIFINESIAPLLPSGYAHGRRSGIDTTIPLQNNLYSGIERQALNAAASWWTNGTLYEYNDPDMAIPENIANGFDKYTLNESRLKATIDFLGGGRASDPGRQYALRIGGPARSVPESGADRHRGPGQGGQAGIDDEHYEQAGALASRHLLDGPRRRQARRHVELEPERIGRAYGDVRGHRTEPCGVLYRHGAVQRHESGHAHGRLYPAAGGGRIRHSAHLARRLRAADAAGKPGARQAGRRFFRIRLVLVCGMEREGRGRVDPLERGERSGERPVAGDRP</sequence>
<feature type="chain" id="PRO_5040848551" description="Alpha-galactosidase" evidence="5">
    <location>
        <begin position="27"/>
        <end position="785"/>
    </location>
</feature>
<evidence type="ECO:0000256" key="4">
    <source>
        <dbReference type="SAM" id="MobiDB-lite"/>
    </source>
</evidence>
<dbReference type="InterPro" id="IPR013785">
    <property type="entry name" value="Aldolase_TIM"/>
</dbReference>
<keyword evidence="5" id="KW-0732">Signal</keyword>
<comment type="similarity">
    <text evidence="1">Belongs to the glycosyl hydrolase 27 family.</text>
</comment>
<organism evidence="6 7">
    <name type="scientific">Cohnella rhizosphaerae</name>
    <dbReference type="NCBI Taxonomy" id="1457232"/>
    <lineage>
        <taxon>Bacteria</taxon>
        <taxon>Bacillati</taxon>
        <taxon>Bacillota</taxon>
        <taxon>Bacilli</taxon>
        <taxon>Bacillales</taxon>
        <taxon>Paenibacillaceae</taxon>
        <taxon>Cohnella</taxon>
    </lineage>
</organism>
<dbReference type="EMBL" id="JAPDIA010000009">
    <property type="protein sequence ID" value="MDG0814305.1"/>
    <property type="molecule type" value="Genomic_DNA"/>
</dbReference>
<evidence type="ECO:0000313" key="6">
    <source>
        <dbReference type="EMBL" id="MDG0814305.1"/>
    </source>
</evidence>
<keyword evidence="2" id="KW-0378">Hydrolase</keyword>
<accession>A0A9X4KZX8</accession>
<dbReference type="AlphaFoldDB" id="A0A9X4KZX8"/>
<evidence type="ECO:0000313" key="7">
    <source>
        <dbReference type="Proteomes" id="UP001153404"/>
    </source>
</evidence>
<feature type="signal peptide" evidence="5">
    <location>
        <begin position="1"/>
        <end position="26"/>
    </location>
</feature>
<dbReference type="GO" id="GO:0005975">
    <property type="term" value="P:carbohydrate metabolic process"/>
    <property type="evidence" value="ECO:0007669"/>
    <property type="project" value="InterPro"/>
</dbReference>
<name>A0A9X4KZX8_9BACL</name>
<gene>
    <name evidence="6" type="ORF">OMP40_37295</name>
</gene>
<dbReference type="PANTHER" id="PTHR11452:SF75">
    <property type="entry name" value="ALPHA-GALACTOSIDASE MEL1"/>
    <property type="match status" value="1"/>
</dbReference>
<keyword evidence="7" id="KW-1185">Reference proteome</keyword>
<feature type="region of interest" description="Disordered" evidence="4">
    <location>
        <begin position="613"/>
        <end position="639"/>
    </location>
</feature>
<feature type="region of interest" description="Disordered" evidence="4">
    <location>
        <begin position="764"/>
        <end position="785"/>
    </location>
</feature>
<proteinExistence type="inferred from homology"/>
<protein>
    <recommendedName>
        <fullName evidence="8">Alpha-galactosidase</fullName>
    </recommendedName>
</protein>
<evidence type="ECO:0000256" key="2">
    <source>
        <dbReference type="ARBA" id="ARBA00022801"/>
    </source>
</evidence>
<evidence type="ECO:0000256" key="3">
    <source>
        <dbReference type="ARBA" id="ARBA00023295"/>
    </source>
</evidence>
<reference evidence="6" key="1">
    <citation type="submission" date="2022-10" db="EMBL/GenBank/DDBJ databases">
        <title>Comparative genomic analysis of Cohnella hashimotonis sp. nov., isolated from the International Space Station.</title>
        <authorList>
            <person name="Simpson A."/>
            <person name="Venkateswaran K."/>
        </authorList>
    </citation>
    <scope>NUCLEOTIDE SEQUENCE</scope>
    <source>
        <strain evidence="6">DSM 28161</strain>
    </source>
</reference>
<evidence type="ECO:0000256" key="5">
    <source>
        <dbReference type="SAM" id="SignalP"/>
    </source>
</evidence>
<evidence type="ECO:0008006" key="8">
    <source>
        <dbReference type="Google" id="ProtNLM"/>
    </source>
</evidence>
<dbReference type="PANTHER" id="PTHR11452">
    <property type="entry name" value="ALPHA-GALACTOSIDASE/ALPHA-N-ACETYLGALACTOSAMINIDASE"/>
    <property type="match status" value="1"/>
</dbReference>
<keyword evidence="3" id="KW-0326">Glycosidase</keyword>
<dbReference type="SUPFAM" id="SSF51445">
    <property type="entry name" value="(Trans)glycosidases"/>
    <property type="match status" value="1"/>
</dbReference>
<comment type="caution">
    <text evidence="6">The sequence shown here is derived from an EMBL/GenBank/DDBJ whole genome shotgun (WGS) entry which is preliminary data.</text>
</comment>
<dbReference type="InterPro" id="IPR002241">
    <property type="entry name" value="Glyco_hydro_27"/>
</dbReference>
<evidence type="ECO:0000256" key="1">
    <source>
        <dbReference type="ARBA" id="ARBA00009743"/>
    </source>
</evidence>
<dbReference type="GO" id="GO:0004553">
    <property type="term" value="F:hydrolase activity, hydrolyzing O-glycosyl compounds"/>
    <property type="evidence" value="ECO:0007669"/>
    <property type="project" value="InterPro"/>
</dbReference>